<dbReference type="InterPro" id="IPR011146">
    <property type="entry name" value="HIT-like"/>
</dbReference>
<dbReference type="GO" id="GO:0009117">
    <property type="term" value="P:nucleotide metabolic process"/>
    <property type="evidence" value="ECO:0007669"/>
    <property type="project" value="TreeGrafter"/>
</dbReference>
<gene>
    <name evidence="5" type="ORF">CSW57_02845</name>
</gene>
<evidence type="ECO:0000259" key="4">
    <source>
        <dbReference type="PROSITE" id="PS51084"/>
    </source>
</evidence>
<evidence type="ECO:0000256" key="3">
    <source>
        <dbReference type="PROSITE-ProRule" id="PRU00464"/>
    </source>
</evidence>
<dbReference type="RefSeq" id="WP_099381354.1">
    <property type="nucleotide sequence ID" value="NZ_PEBD01000004.1"/>
</dbReference>
<dbReference type="GO" id="GO:0003824">
    <property type="term" value="F:catalytic activity"/>
    <property type="evidence" value="ECO:0007669"/>
    <property type="project" value="InterPro"/>
</dbReference>
<organism evidence="5 6">
    <name type="scientific">Williamsia marianensis</name>
    <dbReference type="NCBI Taxonomy" id="85044"/>
    <lineage>
        <taxon>Bacteria</taxon>
        <taxon>Bacillati</taxon>
        <taxon>Actinomycetota</taxon>
        <taxon>Actinomycetes</taxon>
        <taxon>Mycobacteriales</taxon>
        <taxon>Nocardiaceae</taxon>
        <taxon>Williamsia</taxon>
    </lineage>
</organism>
<feature type="active site" description="Tele-AMP-histidine intermediate" evidence="1">
    <location>
        <position position="93"/>
    </location>
</feature>
<dbReference type="SUPFAM" id="SSF54197">
    <property type="entry name" value="HIT-like"/>
    <property type="match status" value="1"/>
</dbReference>
<dbReference type="PROSITE" id="PS51084">
    <property type="entry name" value="HIT_2"/>
    <property type="match status" value="1"/>
</dbReference>
<feature type="short sequence motif" description="Histidine triad motif" evidence="2 3">
    <location>
        <begin position="91"/>
        <end position="95"/>
    </location>
</feature>
<dbReference type="PANTHER" id="PTHR46648">
    <property type="entry name" value="HIT FAMILY PROTEIN 1"/>
    <property type="match status" value="1"/>
</dbReference>
<name>A0A2G3PR24_WILMA</name>
<proteinExistence type="predicted"/>
<comment type="caution">
    <text evidence="5">The sequence shown here is derived from an EMBL/GenBank/DDBJ whole genome shotgun (WGS) entry which is preliminary data.</text>
</comment>
<dbReference type="InterPro" id="IPR036265">
    <property type="entry name" value="HIT-like_sf"/>
</dbReference>
<dbReference type="AlphaFoldDB" id="A0A2G3PR24"/>
<reference evidence="5 6" key="1">
    <citation type="submission" date="2017-10" db="EMBL/GenBank/DDBJ databases">
        <title>The draft genome sequence of Williamsia sp. BULT 1.1 isolated from the semi-arid grassland soils from South Africa.</title>
        <authorList>
            <person name="Kabwe M.H."/>
            <person name="Govender N."/>
            <person name="Mutseka Lunga P."/>
            <person name="Vikram S."/>
            <person name="Makhalanyane T.P."/>
        </authorList>
    </citation>
    <scope>NUCLEOTIDE SEQUENCE [LARGE SCALE GENOMIC DNA]</scope>
    <source>
        <strain evidence="5 6">BULT 1.1</strain>
    </source>
</reference>
<dbReference type="Pfam" id="PF01230">
    <property type="entry name" value="HIT"/>
    <property type="match status" value="1"/>
</dbReference>
<protein>
    <submittedName>
        <fullName evidence="5">HIT family protein</fullName>
    </submittedName>
</protein>
<dbReference type="InterPro" id="IPR001310">
    <property type="entry name" value="Histidine_triad_HIT"/>
</dbReference>
<dbReference type="Proteomes" id="UP000225108">
    <property type="component" value="Unassembled WGS sequence"/>
</dbReference>
<feature type="domain" description="HIT" evidence="4">
    <location>
        <begin position="4"/>
        <end position="107"/>
    </location>
</feature>
<evidence type="ECO:0000256" key="2">
    <source>
        <dbReference type="PIRSR" id="PIRSR601310-3"/>
    </source>
</evidence>
<sequence length="141" mass="15659">MASVFSMIINGDIPGRFVWKDDDVVSFLTINPVTDGHLLVVPRQEVDHWESVDPELFGKINTVAQTVGQAVKEAFDAPRMGLLIAGLEVPHLHVHVFPAWQLETFDLANADKDPDPAALDEVADKIRAKLREYGHTDYVAD</sequence>
<dbReference type="Gene3D" id="3.30.428.10">
    <property type="entry name" value="HIT-like"/>
    <property type="match status" value="1"/>
</dbReference>
<evidence type="ECO:0000313" key="5">
    <source>
        <dbReference type="EMBL" id="PHV68200.1"/>
    </source>
</evidence>
<dbReference type="PRINTS" id="PR00332">
    <property type="entry name" value="HISTRIAD"/>
</dbReference>
<evidence type="ECO:0000313" key="6">
    <source>
        <dbReference type="Proteomes" id="UP000225108"/>
    </source>
</evidence>
<dbReference type="PANTHER" id="PTHR46648:SF1">
    <property type="entry name" value="ADENOSINE 5'-MONOPHOSPHORAMIDASE HNT1"/>
    <property type="match status" value="1"/>
</dbReference>
<evidence type="ECO:0000256" key="1">
    <source>
        <dbReference type="PIRSR" id="PIRSR601310-1"/>
    </source>
</evidence>
<dbReference type="EMBL" id="PEBD01000004">
    <property type="protein sequence ID" value="PHV68200.1"/>
    <property type="molecule type" value="Genomic_DNA"/>
</dbReference>
<accession>A0A2G3PR24</accession>